<dbReference type="EMBL" id="BBTG02000019">
    <property type="protein sequence ID" value="GAO18135.1"/>
    <property type="molecule type" value="Genomic_DNA"/>
</dbReference>
<evidence type="ECO:0000256" key="8">
    <source>
        <dbReference type="ARBA" id="ARBA00023002"/>
    </source>
</evidence>
<evidence type="ECO:0000256" key="2">
    <source>
        <dbReference type="ARBA" id="ARBA00005104"/>
    </source>
</evidence>
<name>A0A1B5L6J2_USTVR</name>
<dbReference type="GO" id="GO:0009231">
    <property type="term" value="P:riboflavin biosynthetic process"/>
    <property type="evidence" value="ECO:0007669"/>
    <property type="project" value="UniProtKB-KW"/>
</dbReference>
<keyword evidence="6" id="KW-0686">Riboflavin biosynthesis</keyword>
<evidence type="ECO:0000256" key="1">
    <source>
        <dbReference type="ARBA" id="ARBA00003555"/>
    </source>
</evidence>
<sequence length="309" mass="32131">MDKSAKPGPATAQPSMPEQLEFPAAAAASLQPHLPPPQQQQQQQQHDQHDQRAAAAAAAAAAGPSRPFVTLTFATSLDASLSLAPGVRTRLSGPGSKAMTHYLRSRHAAILVGVSTLLADDPGLNCRAAGATCQPRPIIIDPHLRWTPRPSDKVLQLCRSGAGLAPFVLTAADAGEPPRQGAEAVLSQHGGKYIRVRAARPAQGSRARFDWTDVLAALAAEGLASVMVEGGAQVINALLSPACHDLVDSVIVTIAPTWLGQGGVVVSPERVHDDRGTPRPAARLSGVSWHPFGEDVVLCGKLGPATLSP</sequence>
<comment type="catalytic activity">
    <reaction evidence="11">
        <text>2,5-diamino-6-(1-D-ribitylamino)pyrimidin-4(3H)-one 5'-phosphate + NAD(+) = 2,5-diamino-6-(1-D-ribosylamino)pyrimidin-4(3H)-one 5'-phosphate + NADH + H(+)</text>
        <dbReference type="Rhea" id="RHEA:27274"/>
        <dbReference type="ChEBI" id="CHEBI:15378"/>
        <dbReference type="ChEBI" id="CHEBI:57540"/>
        <dbReference type="ChEBI" id="CHEBI:57945"/>
        <dbReference type="ChEBI" id="CHEBI:58890"/>
        <dbReference type="ChEBI" id="CHEBI:59545"/>
        <dbReference type="EC" id="1.1.1.302"/>
    </reaction>
</comment>
<dbReference type="PANTHER" id="PTHR38011">
    <property type="entry name" value="DIHYDROFOLATE REDUCTASE FAMILY PROTEIN (AFU_ORTHOLOGUE AFUA_8G06820)"/>
    <property type="match status" value="1"/>
</dbReference>
<evidence type="ECO:0000313" key="16">
    <source>
        <dbReference type="Proteomes" id="UP000054053"/>
    </source>
</evidence>
<evidence type="ECO:0000313" key="15">
    <source>
        <dbReference type="EMBL" id="GAO18135.1"/>
    </source>
</evidence>
<comment type="similarity">
    <text evidence="3">Belongs to the HTP reductase family.</text>
</comment>
<dbReference type="EC" id="1.1.1.302" evidence="4"/>
<comment type="pathway">
    <text evidence="2">Cofactor biosynthesis; riboflavin biosynthesis.</text>
</comment>
<dbReference type="InterPro" id="IPR024072">
    <property type="entry name" value="DHFR-like_dom_sf"/>
</dbReference>
<organism evidence="15 16">
    <name type="scientific">Ustilaginoidea virens</name>
    <name type="common">Rice false smut fungus</name>
    <name type="synonym">Villosiclava virens</name>
    <dbReference type="NCBI Taxonomy" id="1159556"/>
    <lineage>
        <taxon>Eukaryota</taxon>
        <taxon>Fungi</taxon>
        <taxon>Dikarya</taxon>
        <taxon>Ascomycota</taxon>
        <taxon>Pezizomycotina</taxon>
        <taxon>Sordariomycetes</taxon>
        <taxon>Hypocreomycetidae</taxon>
        <taxon>Hypocreales</taxon>
        <taxon>Clavicipitaceae</taxon>
        <taxon>Ustilaginoidea</taxon>
    </lineage>
</organism>
<dbReference type="Gene3D" id="3.40.430.10">
    <property type="entry name" value="Dihydrofolate Reductase, subunit A"/>
    <property type="match status" value="1"/>
</dbReference>
<evidence type="ECO:0000256" key="5">
    <source>
        <dbReference type="ARBA" id="ARBA00015035"/>
    </source>
</evidence>
<evidence type="ECO:0000256" key="12">
    <source>
        <dbReference type="ARBA" id="ARBA00049020"/>
    </source>
</evidence>
<evidence type="ECO:0000256" key="6">
    <source>
        <dbReference type="ARBA" id="ARBA00022619"/>
    </source>
</evidence>
<keyword evidence="8" id="KW-0560">Oxidoreductase</keyword>
<comment type="catalytic activity">
    <reaction evidence="12">
        <text>2,5-diamino-6-(1-D-ribitylamino)pyrimidin-4(3H)-one 5'-phosphate + NADP(+) = 2,5-diamino-6-(1-D-ribosylamino)pyrimidin-4(3H)-one 5'-phosphate + NADPH + H(+)</text>
        <dbReference type="Rhea" id="RHEA:27278"/>
        <dbReference type="ChEBI" id="CHEBI:15378"/>
        <dbReference type="ChEBI" id="CHEBI:57783"/>
        <dbReference type="ChEBI" id="CHEBI:58349"/>
        <dbReference type="ChEBI" id="CHEBI:58890"/>
        <dbReference type="ChEBI" id="CHEBI:59545"/>
        <dbReference type="EC" id="1.1.1.302"/>
    </reaction>
</comment>
<evidence type="ECO:0000256" key="9">
    <source>
        <dbReference type="ARBA" id="ARBA00030073"/>
    </source>
</evidence>
<feature type="compositionally biased region" description="Low complexity" evidence="13">
    <location>
        <begin position="23"/>
        <end position="32"/>
    </location>
</feature>
<evidence type="ECO:0000259" key="14">
    <source>
        <dbReference type="Pfam" id="PF01872"/>
    </source>
</evidence>
<gene>
    <name evidence="15" type="ORF">UVI_02036820</name>
</gene>
<dbReference type="PANTHER" id="PTHR38011:SF7">
    <property type="entry name" value="2,5-DIAMINO-6-RIBOSYLAMINO-4(3H)-PYRIMIDINONE 5'-PHOSPHATE REDUCTASE"/>
    <property type="match status" value="1"/>
</dbReference>
<comment type="function">
    <text evidence="1">Catalyzes an early step in riboflavin biosynthesis, the NADPH-dependent reduction of the ribose side chain of 2,5-diamino-6-ribosylamino-4(3H)-pyrimidinone 5'-phosphate, yielding 2,5-diamino-6-ribitylamino-4(3H)-pyrimidinone 5'-phosphate.</text>
</comment>
<dbReference type="Pfam" id="PF01872">
    <property type="entry name" value="RibD_C"/>
    <property type="match status" value="1"/>
</dbReference>
<dbReference type="GO" id="GO:0008703">
    <property type="term" value="F:5-amino-6-(5-phosphoribosylamino)uracil reductase activity"/>
    <property type="evidence" value="ECO:0007669"/>
    <property type="project" value="InterPro"/>
</dbReference>
<evidence type="ECO:0000256" key="4">
    <source>
        <dbReference type="ARBA" id="ARBA00012851"/>
    </source>
</evidence>
<feature type="region of interest" description="Disordered" evidence="13">
    <location>
        <begin position="1"/>
        <end position="51"/>
    </location>
</feature>
<keyword evidence="7" id="KW-0521">NADP</keyword>
<dbReference type="AlphaFoldDB" id="A0A1B5L6J2"/>
<evidence type="ECO:0000256" key="7">
    <source>
        <dbReference type="ARBA" id="ARBA00022857"/>
    </source>
</evidence>
<reference evidence="16" key="1">
    <citation type="journal article" date="2016" name="Genome Announc.">
        <title>Genome sequence of Ustilaginoidea virens IPU010, a rice pathogenic fungus causing false smut.</title>
        <authorList>
            <person name="Kumagai T."/>
            <person name="Ishii T."/>
            <person name="Terai G."/>
            <person name="Umemura M."/>
            <person name="Machida M."/>
            <person name="Asai K."/>
        </authorList>
    </citation>
    <scope>NUCLEOTIDE SEQUENCE [LARGE SCALE GENOMIC DNA]</scope>
    <source>
        <strain evidence="16">IPU010</strain>
    </source>
</reference>
<protein>
    <recommendedName>
        <fullName evidence="5">2,5-diamino-6-ribosylamino-4(3H)-pyrimidinone 5'-phosphate reductase</fullName>
        <ecNumber evidence="4">1.1.1.302</ecNumber>
    </recommendedName>
    <alternativeName>
        <fullName evidence="10">2,5-diamino-6-(5-phospho-D-ribosylamino)pyrimidin-4(3H)-one reductase</fullName>
    </alternativeName>
    <alternativeName>
        <fullName evidence="9">2,5-diamino-6-ribitylamino-4(3H)-pyrimidinone 5'-phosphate synthase</fullName>
    </alternativeName>
</protein>
<accession>A0A1B5L6J2</accession>
<evidence type="ECO:0000256" key="10">
    <source>
        <dbReference type="ARBA" id="ARBA00031630"/>
    </source>
</evidence>
<dbReference type="Proteomes" id="UP000054053">
    <property type="component" value="Unassembled WGS sequence"/>
</dbReference>
<proteinExistence type="inferred from homology"/>
<evidence type="ECO:0000256" key="3">
    <source>
        <dbReference type="ARBA" id="ARBA00009723"/>
    </source>
</evidence>
<comment type="caution">
    <text evidence="15">The sequence shown here is derived from an EMBL/GenBank/DDBJ whole genome shotgun (WGS) entry which is preliminary data.</text>
</comment>
<evidence type="ECO:0000256" key="11">
    <source>
        <dbReference type="ARBA" id="ARBA00047550"/>
    </source>
</evidence>
<dbReference type="InterPro" id="IPR002734">
    <property type="entry name" value="RibDG_C"/>
</dbReference>
<evidence type="ECO:0000256" key="13">
    <source>
        <dbReference type="SAM" id="MobiDB-lite"/>
    </source>
</evidence>
<dbReference type="InterPro" id="IPR050765">
    <property type="entry name" value="Riboflavin_Biosynth_HTPR"/>
</dbReference>
<feature type="domain" description="Bacterial bifunctional deaminase-reductase C-terminal" evidence="14">
    <location>
        <begin position="67"/>
        <end position="298"/>
    </location>
</feature>
<dbReference type="SUPFAM" id="SSF53597">
    <property type="entry name" value="Dihydrofolate reductase-like"/>
    <property type="match status" value="1"/>
</dbReference>